<dbReference type="EMBL" id="CP060139">
    <property type="protein sequence ID" value="QNR25811.1"/>
    <property type="molecule type" value="Genomic_DNA"/>
</dbReference>
<dbReference type="Gene3D" id="3.30.565.40">
    <property type="entry name" value="Fervidobacterium nodosum Rt17-B1 like"/>
    <property type="match status" value="1"/>
</dbReference>
<dbReference type="Pfam" id="PF13739">
    <property type="entry name" value="PdaC"/>
    <property type="match status" value="1"/>
</dbReference>
<dbReference type="Pfam" id="PF11738">
    <property type="entry name" value="DUF3298"/>
    <property type="match status" value="1"/>
</dbReference>
<dbReference type="InterPro" id="IPR021729">
    <property type="entry name" value="DUF3298"/>
</dbReference>
<gene>
    <name evidence="3" type="ORF">H4K34_08195</name>
</gene>
<dbReference type="InterPro" id="IPR025303">
    <property type="entry name" value="PdaC"/>
</dbReference>
<reference evidence="3 4" key="1">
    <citation type="submission" date="2020-08" db="EMBL/GenBank/DDBJ databases">
        <title>Croceimicrobium hydrocarbonivorans gen. nov., sp. nov., a novel marine bacterium isolated from a bacterial consortium that degrades polyethylene terephthalate.</title>
        <authorList>
            <person name="Liu R."/>
        </authorList>
    </citation>
    <scope>NUCLEOTIDE SEQUENCE [LARGE SCALE GENOMIC DNA]</scope>
    <source>
        <strain evidence="3 4">A20-9</strain>
    </source>
</reference>
<dbReference type="RefSeq" id="WP_210760336.1">
    <property type="nucleotide sequence ID" value="NZ_CP060139.1"/>
</dbReference>
<dbReference type="InterPro" id="IPR037126">
    <property type="entry name" value="PdaC/RsiV-like_sf"/>
</dbReference>
<name>A0A7H0VJB3_9FLAO</name>
<evidence type="ECO:0000259" key="2">
    <source>
        <dbReference type="Pfam" id="PF13739"/>
    </source>
</evidence>
<accession>A0A7H0VJB3</accession>
<protein>
    <submittedName>
        <fullName evidence="3">DUF4163 domain-containing protein</fullName>
    </submittedName>
</protein>
<dbReference type="Proteomes" id="UP000516305">
    <property type="component" value="Chromosome"/>
</dbReference>
<keyword evidence="4" id="KW-1185">Reference proteome</keyword>
<evidence type="ECO:0000313" key="3">
    <source>
        <dbReference type="EMBL" id="QNR25811.1"/>
    </source>
</evidence>
<organism evidence="3 4">
    <name type="scientific">Croceimicrobium hydrocarbonivorans</name>
    <dbReference type="NCBI Taxonomy" id="2761580"/>
    <lineage>
        <taxon>Bacteria</taxon>
        <taxon>Pseudomonadati</taxon>
        <taxon>Bacteroidota</taxon>
        <taxon>Flavobacteriia</taxon>
        <taxon>Flavobacteriales</taxon>
        <taxon>Owenweeksiaceae</taxon>
        <taxon>Croceimicrobium</taxon>
    </lineage>
</organism>
<sequence length="268" mass="30708">MRYLPFLISILLLSACDEPLPPVKTLQSLELQMDTLSLQAKNDSAEVFFNFYIEDLQVKGEDSLHLAINQKIQRHLLEGNLSFAENINSYQGLYDSIRTEYLRLSESDFAPVSAWDLSQSVTIALNEEGLFSYHSSHSAYTGGAHPNTFGGSQLIRLRDGADLNLDSLINPAYTNDLLRLAESLFRKEYQLAETGSLNEHGFWFEEDQFQLPEVFTFDREGLHFHYNPYEIGPYAMGHLFVDIPYIYLLDFLKPEYQLTNISEKNPES</sequence>
<proteinExistence type="predicted"/>
<evidence type="ECO:0000259" key="1">
    <source>
        <dbReference type="Pfam" id="PF11738"/>
    </source>
</evidence>
<dbReference type="PROSITE" id="PS51257">
    <property type="entry name" value="PROKAR_LIPOPROTEIN"/>
    <property type="match status" value="1"/>
</dbReference>
<evidence type="ECO:0000313" key="4">
    <source>
        <dbReference type="Proteomes" id="UP000516305"/>
    </source>
</evidence>
<dbReference type="Gene3D" id="3.90.640.20">
    <property type="entry name" value="Heat-shock cognate protein, ATPase"/>
    <property type="match status" value="1"/>
</dbReference>
<dbReference type="KEGG" id="chyd:H4K34_08195"/>
<dbReference type="AlphaFoldDB" id="A0A7H0VJB3"/>
<feature type="domain" description="Deacetylase PdaC" evidence="2">
    <location>
        <begin position="62"/>
        <end position="148"/>
    </location>
</feature>
<feature type="domain" description="DUF3298" evidence="1">
    <location>
        <begin position="168"/>
        <end position="245"/>
    </location>
</feature>